<feature type="compositionally biased region" description="Basic and acidic residues" evidence="1">
    <location>
        <begin position="782"/>
        <end position="794"/>
    </location>
</feature>
<evidence type="ECO:0000259" key="2">
    <source>
        <dbReference type="Pfam" id="PF22600"/>
    </source>
</evidence>
<dbReference type="InterPro" id="IPR058920">
    <property type="entry name" value="PAP-OAS1-bd-rel"/>
</dbReference>
<evidence type="ECO:0000256" key="1">
    <source>
        <dbReference type="SAM" id="MobiDB-lite"/>
    </source>
</evidence>
<feature type="domain" description="PAP/OAS1 substrate-binding-related" evidence="3">
    <location>
        <begin position="177"/>
        <end position="369"/>
    </location>
</feature>
<name>A0ABQ9A951_9ROSI</name>
<dbReference type="PANTHER" id="PTHR45979:SF30">
    <property type="entry name" value="NUCLEOTIDYLTRANSFERASE"/>
    <property type="match status" value="1"/>
</dbReference>
<feature type="region of interest" description="Disordered" evidence="1">
    <location>
        <begin position="548"/>
        <end position="571"/>
    </location>
</feature>
<feature type="compositionally biased region" description="Basic and acidic residues" evidence="1">
    <location>
        <begin position="1162"/>
        <end position="1171"/>
    </location>
</feature>
<feature type="domain" description="Poly(A) RNA polymerase mitochondrial-like central palm" evidence="2">
    <location>
        <begin position="45"/>
        <end position="164"/>
    </location>
</feature>
<dbReference type="InterPro" id="IPR054708">
    <property type="entry name" value="MTPAP-like_central"/>
</dbReference>
<dbReference type="SUPFAM" id="SSF81301">
    <property type="entry name" value="Nucleotidyltransferase"/>
    <property type="match status" value="1"/>
</dbReference>
<gene>
    <name evidence="4" type="ORF">OIU77_010459</name>
</gene>
<dbReference type="EMBL" id="JAPFFI010000022">
    <property type="protein sequence ID" value="KAJ6328776.1"/>
    <property type="molecule type" value="Genomic_DNA"/>
</dbReference>
<reference evidence="4" key="2">
    <citation type="journal article" date="2023" name="Int. J. Mol. Sci.">
        <title>De Novo Assembly and Annotation of 11 Diverse Shrub Willow (Salix) Genomes Reveals Novel Gene Organization in Sex-Linked Regions.</title>
        <authorList>
            <person name="Hyden B."/>
            <person name="Feng K."/>
            <person name="Yates T.B."/>
            <person name="Jawdy S."/>
            <person name="Cereghino C."/>
            <person name="Smart L.B."/>
            <person name="Muchero W."/>
        </authorList>
    </citation>
    <scope>NUCLEOTIDE SEQUENCE</scope>
    <source>
        <tissue evidence="4">Shoot tip</tissue>
    </source>
</reference>
<dbReference type="InterPro" id="IPR043519">
    <property type="entry name" value="NT_sf"/>
</dbReference>
<feature type="compositionally biased region" description="Low complexity" evidence="1">
    <location>
        <begin position="757"/>
        <end position="775"/>
    </location>
</feature>
<accession>A0ABQ9A951</accession>
<dbReference type="Gene3D" id="1.10.1410.10">
    <property type="match status" value="1"/>
</dbReference>
<feature type="compositionally biased region" description="Polar residues" evidence="1">
    <location>
        <begin position="1144"/>
        <end position="1161"/>
    </location>
</feature>
<evidence type="ECO:0008006" key="6">
    <source>
        <dbReference type="Google" id="ProtNLM"/>
    </source>
</evidence>
<reference evidence="4" key="1">
    <citation type="submission" date="2022-10" db="EMBL/GenBank/DDBJ databases">
        <authorList>
            <person name="Hyden B.L."/>
            <person name="Feng K."/>
            <person name="Yates T."/>
            <person name="Jawdy S."/>
            <person name="Smart L.B."/>
            <person name="Muchero W."/>
        </authorList>
    </citation>
    <scope>NUCLEOTIDE SEQUENCE</scope>
    <source>
        <tissue evidence="4">Shoot tip</tissue>
    </source>
</reference>
<feature type="region of interest" description="Disordered" evidence="1">
    <location>
        <begin position="740"/>
        <end position="915"/>
    </location>
</feature>
<comment type="caution">
    <text evidence="4">The sequence shown here is derived from an EMBL/GenBank/DDBJ whole genome shotgun (WGS) entry which is preliminary data.</text>
</comment>
<organism evidence="4 5">
    <name type="scientific">Salix suchowensis</name>
    <dbReference type="NCBI Taxonomy" id="1278906"/>
    <lineage>
        <taxon>Eukaryota</taxon>
        <taxon>Viridiplantae</taxon>
        <taxon>Streptophyta</taxon>
        <taxon>Embryophyta</taxon>
        <taxon>Tracheophyta</taxon>
        <taxon>Spermatophyta</taxon>
        <taxon>Magnoliopsida</taxon>
        <taxon>eudicotyledons</taxon>
        <taxon>Gunneridae</taxon>
        <taxon>Pentapetalae</taxon>
        <taxon>rosids</taxon>
        <taxon>fabids</taxon>
        <taxon>Malpighiales</taxon>
        <taxon>Salicaceae</taxon>
        <taxon>Saliceae</taxon>
        <taxon>Salix</taxon>
    </lineage>
</organism>
<dbReference type="Pfam" id="PF26180">
    <property type="entry name" value="PAP-OAS1"/>
    <property type="match status" value="1"/>
</dbReference>
<dbReference type="SUPFAM" id="SSF81631">
    <property type="entry name" value="PAP/OAS1 substrate-binding domain"/>
    <property type="match status" value="1"/>
</dbReference>
<evidence type="ECO:0000313" key="5">
    <source>
        <dbReference type="Proteomes" id="UP001141253"/>
    </source>
</evidence>
<sequence length="1171" mass="130299">MGEHEGWVQPPGGLIPNGLLPKEAASVIRVLDLERWLKAEERTAELIVCIQPNRPSEELRNAVADYVQRLILKCFPCQVFTYGSVPLKTYLPDGDIDLTAFIKNPNLKDTWAHQVRDMLENEERNENAEFPVKEVQYIQAEVKIIKCLVENIVVDISFNQLGGLCTLCFFEEVDNLINHNHLFKRSIILIKAWCYYESRILGAHHGLISTYALETLVLYIFHVFNNSFAGPLEVLYRFLEFFSKFDWNNFCVSLWGPVPVSSLPDVTVEPPRKDGGELLLSKSFLEACSAVYDVFPAGQDNQGQPFLSKHFNVIDPLRINNNLGRSVSKGNFFRIRSAFAFGAKRLARLLDCPTEDLCFEVNQFFLNTWERHGSGHRPDAPRNCMSRLRLSNHYHLHKPENLGKNSSSKPSGHEAQVNVAQGVHSVPSQHDNYSLESTCKGSQVPAVSHTQSQKTSANTSSTRTTSDQSRGESTSNQNMHIDKSQKSAKPDNFITDFQGRYLFARTRSSPELAETYGEISFQGRHNKVQESGKGQASSARLDHSRWENLKSDNSSNHGVSSNDDPSSVRHAVSCQSLDPSAASNRYCNDSGLGAMGEEFISVLGTPRLQQEEQDLVNVMASSTGQGLNGHVPMNMAPSHVSLSIPPSVLDSLGYGQRNMGGMLPTNIPFIETPWGSNMQFPQGLVSSPLTHYFPGIELTSNQEDSIEPGGEDFAPMEMNVRETDHDFWYKQERGSANGFDLDNGSFEMHKSDDLQPSSSSYNFVSSSRRGGSSNSLRVQQKFTRETRGSAREEPTDAFTYQENRGAGEYLDYRSASSRSFPTGRSKTSSENSWEGSSAKVSKPVKEMRDRKMASSALQSSVSENSKSASEHSSTQTDDDSKEWNTLSTMGPEPERSVESQPEPAASLHISRQRSTNKSGAVPFTFYPTGPPVPFVAMLPLYNFPNETGTSGASTNQFHGEEGHDNSDSGQGFETSEGLDHSEVICTSISLRIAASVAPLEHKSDILDSDFASHWQNLQLGRLCQNTLNPAPVVCPSPIMVPPVYLQHRFTWDGPGRPFSNNMNLLTQFMGYEPRSVPGAPLQSASNRPAGVYQHYVDEMPRYYGGTGTYLPNPKVSVRDRHTANMRKGNYNYNRNDQHGYMEGNWNNTSRARTVGWGNSHSQAEKSNSRPD</sequence>
<dbReference type="Pfam" id="PF22600">
    <property type="entry name" value="MTPAP-like_central"/>
    <property type="match status" value="1"/>
</dbReference>
<dbReference type="EMBL" id="JAPFFI010000022">
    <property type="protein sequence ID" value="KAJ6328778.1"/>
    <property type="molecule type" value="Genomic_DNA"/>
</dbReference>
<feature type="compositionally biased region" description="Basic and acidic residues" evidence="1">
    <location>
        <begin position="843"/>
        <end position="852"/>
    </location>
</feature>
<feature type="compositionally biased region" description="Polar residues" evidence="1">
    <location>
        <begin position="947"/>
        <end position="957"/>
    </location>
</feature>
<protein>
    <recommendedName>
        <fullName evidence="6">Polymerase nucleotidyl transferase domain-containing protein</fullName>
    </recommendedName>
</protein>
<dbReference type="Gene3D" id="3.30.460.10">
    <property type="entry name" value="Beta Polymerase, domain 2"/>
    <property type="match status" value="1"/>
</dbReference>
<feature type="compositionally biased region" description="Polar residues" evidence="1">
    <location>
        <begin position="814"/>
        <end position="839"/>
    </location>
</feature>
<feature type="region of interest" description="Disordered" evidence="1">
    <location>
        <begin position="947"/>
        <end position="976"/>
    </location>
</feature>
<evidence type="ECO:0000313" key="4">
    <source>
        <dbReference type="EMBL" id="KAJ6328776.1"/>
    </source>
</evidence>
<dbReference type="PANTHER" id="PTHR45979">
    <property type="entry name" value="PAP/OAS1 SUBSTRATE-BINDING DOMAIN SUPERFAMILY"/>
    <property type="match status" value="1"/>
</dbReference>
<feature type="compositionally biased region" description="Polar residues" evidence="1">
    <location>
        <begin position="551"/>
        <end position="565"/>
    </location>
</feature>
<proteinExistence type="predicted"/>
<keyword evidence="5" id="KW-1185">Reference proteome</keyword>
<feature type="compositionally biased region" description="Low complexity" evidence="1">
    <location>
        <begin position="859"/>
        <end position="873"/>
    </location>
</feature>
<feature type="compositionally biased region" description="Basic and acidic residues" evidence="1">
    <location>
        <begin position="480"/>
        <end position="489"/>
    </location>
</feature>
<evidence type="ECO:0000259" key="3">
    <source>
        <dbReference type="Pfam" id="PF26180"/>
    </source>
</evidence>
<dbReference type="InterPro" id="IPR058921">
    <property type="entry name" value="PAP/OAS1-rel"/>
</dbReference>
<feature type="compositionally biased region" description="Low complexity" evidence="1">
    <location>
        <begin position="455"/>
        <end position="468"/>
    </location>
</feature>
<feature type="compositionally biased region" description="Polar residues" evidence="1">
    <location>
        <begin position="426"/>
        <end position="441"/>
    </location>
</feature>
<feature type="region of interest" description="Disordered" evidence="1">
    <location>
        <begin position="397"/>
        <end position="492"/>
    </location>
</feature>
<feature type="region of interest" description="Disordered" evidence="1">
    <location>
        <begin position="1126"/>
        <end position="1171"/>
    </location>
</feature>
<dbReference type="CDD" id="cd05402">
    <property type="entry name" value="NT_PAP_TUTase"/>
    <property type="match status" value="1"/>
</dbReference>
<dbReference type="Proteomes" id="UP001141253">
    <property type="component" value="Chromosome 14"/>
</dbReference>